<dbReference type="AlphaFoldDB" id="A0A7X2S540"/>
<reference evidence="2 3" key="1">
    <citation type="journal article" date="2017" name="Int. J. Syst. Evol. Microbiol.">
        <title>Bacillus mangrovi sp. nov., isolated from a sediment sample from a mangrove forest.</title>
        <authorList>
            <person name="Gupta V."/>
            <person name="Singh P.K."/>
            <person name="Korpole S."/>
            <person name="Tanuku N.R.S."/>
            <person name="Pinnaka A.K."/>
        </authorList>
    </citation>
    <scope>NUCLEOTIDE SEQUENCE [LARGE SCALE GENOMIC DNA]</scope>
    <source>
        <strain evidence="2 3">KCTC 33872</strain>
    </source>
</reference>
<dbReference type="SUPFAM" id="SSF109854">
    <property type="entry name" value="DinB/YfiT-like putative metalloenzymes"/>
    <property type="match status" value="1"/>
</dbReference>
<dbReference type="EMBL" id="WMIB01000009">
    <property type="protein sequence ID" value="MTH53883.1"/>
    <property type="molecule type" value="Genomic_DNA"/>
</dbReference>
<evidence type="ECO:0000313" key="2">
    <source>
        <dbReference type="EMBL" id="MTH53883.1"/>
    </source>
</evidence>
<evidence type="ECO:0000313" key="3">
    <source>
        <dbReference type="Proteomes" id="UP000434639"/>
    </source>
</evidence>
<name>A0A7X2S540_9BACI</name>
<organism evidence="2 3">
    <name type="scientific">Metabacillus mangrovi</name>
    <dbReference type="NCBI Taxonomy" id="1491830"/>
    <lineage>
        <taxon>Bacteria</taxon>
        <taxon>Bacillati</taxon>
        <taxon>Bacillota</taxon>
        <taxon>Bacilli</taxon>
        <taxon>Bacillales</taxon>
        <taxon>Bacillaceae</taxon>
        <taxon>Metabacillus</taxon>
    </lineage>
</organism>
<dbReference type="Pfam" id="PF12867">
    <property type="entry name" value="DinB_2"/>
    <property type="match status" value="1"/>
</dbReference>
<gene>
    <name evidence="2" type="ORF">GKZ89_10745</name>
</gene>
<feature type="domain" description="DinB-like" evidence="1">
    <location>
        <begin position="24"/>
        <end position="140"/>
    </location>
</feature>
<dbReference type="RefSeq" id="WP_155112403.1">
    <property type="nucleotide sequence ID" value="NZ_WMIB01000009.1"/>
</dbReference>
<comment type="caution">
    <text evidence="2">The sequence shown here is derived from an EMBL/GenBank/DDBJ whole genome shotgun (WGS) entry which is preliminary data.</text>
</comment>
<sequence>MQRNERLIELLDSTYDQENWYAPLKDALEGLTPAQASWRPAGESAHSIWETLNHLIYYKERLAAGIEGRVWTRHLSGDENFHLTEPSSDEKEWTKVKSRAEHAHAELRELLTAMPEENLSRNALEKKLLDQMLHEAYHTGQIIQTRKLQGSWPSNR</sequence>
<dbReference type="Gene3D" id="1.20.120.450">
    <property type="entry name" value="dinb family like domain"/>
    <property type="match status" value="1"/>
</dbReference>
<accession>A0A7X2S540</accession>
<keyword evidence="3" id="KW-1185">Reference proteome</keyword>
<dbReference type="InterPro" id="IPR034660">
    <property type="entry name" value="DinB/YfiT-like"/>
</dbReference>
<dbReference type="OrthoDB" id="9798830at2"/>
<protein>
    <submittedName>
        <fullName evidence="2">DinB family protein</fullName>
    </submittedName>
</protein>
<proteinExistence type="predicted"/>
<evidence type="ECO:0000259" key="1">
    <source>
        <dbReference type="Pfam" id="PF12867"/>
    </source>
</evidence>
<dbReference type="InterPro" id="IPR024775">
    <property type="entry name" value="DinB-like"/>
</dbReference>
<dbReference type="Proteomes" id="UP000434639">
    <property type="component" value="Unassembled WGS sequence"/>
</dbReference>